<protein>
    <submittedName>
        <fullName evidence="1">Uncharacterized protein</fullName>
    </submittedName>
</protein>
<reference evidence="1" key="1">
    <citation type="journal article" date="2014" name="Front. Microbiol.">
        <title>High frequency of phylogenetically diverse reductive dehalogenase-homologous genes in deep subseafloor sedimentary metagenomes.</title>
        <authorList>
            <person name="Kawai M."/>
            <person name="Futagami T."/>
            <person name="Toyoda A."/>
            <person name="Takaki Y."/>
            <person name="Nishi S."/>
            <person name="Hori S."/>
            <person name="Arai W."/>
            <person name="Tsubouchi T."/>
            <person name="Morono Y."/>
            <person name="Uchiyama I."/>
            <person name="Ito T."/>
            <person name="Fujiyama A."/>
            <person name="Inagaki F."/>
            <person name="Takami H."/>
        </authorList>
    </citation>
    <scope>NUCLEOTIDE SEQUENCE</scope>
    <source>
        <strain evidence="1">Expedition CK06-06</strain>
    </source>
</reference>
<accession>X1I810</accession>
<name>X1I810_9ZZZZ</name>
<proteinExistence type="predicted"/>
<comment type="caution">
    <text evidence="1">The sequence shown here is derived from an EMBL/GenBank/DDBJ whole genome shotgun (WGS) entry which is preliminary data.</text>
</comment>
<gene>
    <name evidence="1" type="ORF">S03H2_46642</name>
</gene>
<dbReference type="AlphaFoldDB" id="X1I810"/>
<dbReference type="EMBL" id="BARU01029310">
    <property type="protein sequence ID" value="GAH65420.1"/>
    <property type="molecule type" value="Genomic_DNA"/>
</dbReference>
<sequence length="40" mass="4884">MKEEQKYKLKKFKFPIDLLEFPIKYSKQAVTKKTIRVIKP</sequence>
<evidence type="ECO:0000313" key="1">
    <source>
        <dbReference type="EMBL" id="GAH65420.1"/>
    </source>
</evidence>
<organism evidence="1">
    <name type="scientific">marine sediment metagenome</name>
    <dbReference type="NCBI Taxonomy" id="412755"/>
    <lineage>
        <taxon>unclassified sequences</taxon>
        <taxon>metagenomes</taxon>
        <taxon>ecological metagenomes</taxon>
    </lineage>
</organism>